<organism evidence="3">
    <name type="scientific">Opuntia streptacantha</name>
    <name type="common">Prickly pear cactus</name>
    <name type="synonym">Opuntia cardona</name>
    <dbReference type="NCBI Taxonomy" id="393608"/>
    <lineage>
        <taxon>Eukaryota</taxon>
        <taxon>Viridiplantae</taxon>
        <taxon>Streptophyta</taxon>
        <taxon>Embryophyta</taxon>
        <taxon>Tracheophyta</taxon>
        <taxon>Spermatophyta</taxon>
        <taxon>Magnoliopsida</taxon>
        <taxon>eudicotyledons</taxon>
        <taxon>Gunneridae</taxon>
        <taxon>Pentapetalae</taxon>
        <taxon>Caryophyllales</taxon>
        <taxon>Cactineae</taxon>
        <taxon>Cactaceae</taxon>
        <taxon>Opuntioideae</taxon>
        <taxon>Opuntia</taxon>
    </lineage>
</organism>
<feature type="chain" id="PRO_5028242611" evidence="2">
    <location>
        <begin position="26"/>
        <end position="182"/>
    </location>
</feature>
<evidence type="ECO:0000313" key="3">
    <source>
        <dbReference type="EMBL" id="MBA4616333.1"/>
    </source>
</evidence>
<dbReference type="PANTHER" id="PTHR37702">
    <property type="entry name" value="PROLINE-RICH FAMILY PROTEIN"/>
    <property type="match status" value="1"/>
</dbReference>
<accession>A0A7C8YEW4</accession>
<feature type="region of interest" description="Disordered" evidence="1">
    <location>
        <begin position="49"/>
        <end position="72"/>
    </location>
</feature>
<evidence type="ECO:0000256" key="2">
    <source>
        <dbReference type="SAM" id="SignalP"/>
    </source>
</evidence>
<reference evidence="3" key="1">
    <citation type="journal article" date="2013" name="J. Plant Res.">
        <title>Effect of fungi and light on seed germination of three Opuntia species from semiarid lands of central Mexico.</title>
        <authorList>
            <person name="Delgado-Sanchez P."/>
            <person name="Jimenez-Bremont J.F."/>
            <person name="Guerrero-Gonzalez Mde L."/>
            <person name="Flores J."/>
        </authorList>
    </citation>
    <scope>NUCLEOTIDE SEQUENCE</scope>
    <source>
        <tissue evidence="3">Cladode</tissue>
    </source>
</reference>
<feature type="signal peptide" evidence="2">
    <location>
        <begin position="1"/>
        <end position="25"/>
    </location>
</feature>
<sequence>MGKRIPNMLCFVSVFLCFLLRSTTTDQIVCTMCETCENPCRPPVPVSPPPPPPKPHCPPPPPPPPLMPECPPPPAPSSSGIYYFSPPPPPPAGYSAPTFTYLSPPPPPMSGDEYGGGKGGGRGSACVGYCIPSPPISFVPYFPNNDYDRPPLIISKAQPSSTTLKIINPVMTSLLILLSLVS</sequence>
<protein>
    <submittedName>
        <fullName evidence="3">Uncharacterized protein</fullName>
    </submittedName>
</protein>
<evidence type="ECO:0000256" key="1">
    <source>
        <dbReference type="SAM" id="MobiDB-lite"/>
    </source>
</evidence>
<proteinExistence type="predicted"/>
<reference evidence="3" key="2">
    <citation type="submission" date="2020-07" db="EMBL/GenBank/DDBJ databases">
        <authorList>
            <person name="Vera ALvarez R."/>
            <person name="Arias-Moreno D.M."/>
            <person name="Jimenez-Jacinto V."/>
            <person name="Jimenez-Bremont J.F."/>
            <person name="Swaminathan K."/>
            <person name="Moose S.P."/>
            <person name="Guerrero-Gonzalez M.L."/>
            <person name="Marino-Ramirez L."/>
            <person name="Landsman D."/>
            <person name="Rodriguez-Kessler M."/>
            <person name="Delgado-Sanchez P."/>
        </authorList>
    </citation>
    <scope>NUCLEOTIDE SEQUENCE</scope>
    <source>
        <tissue evidence="3">Cladode</tissue>
    </source>
</reference>
<dbReference type="AlphaFoldDB" id="A0A7C8YEW4"/>
<name>A0A7C8YEW4_OPUST</name>
<dbReference type="PANTHER" id="PTHR37702:SF1">
    <property type="entry name" value="HYDROXYPROLINE-RICH GLYCOPROTEIN FAMILY PROTEIN"/>
    <property type="match status" value="1"/>
</dbReference>
<dbReference type="EMBL" id="GISG01010980">
    <property type="protein sequence ID" value="MBA4616333.1"/>
    <property type="molecule type" value="Transcribed_RNA"/>
</dbReference>
<keyword evidence="2" id="KW-0732">Signal</keyword>